<evidence type="ECO:0000256" key="4">
    <source>
        <dbReference type="PROSITE-ProRule" id="PRU01161"/>
    </source>
</evidence>
<dbReference type="AlphaFoldDB" id="A0A7M1B4R4"/>
<proteinExistence type="predicted"/>
<evidence type="ECO:0000256" key="3">
    <source>
        <dbReference type="ARBA" id="ARBA00023098"/>
    </source>
</evidence>
<dbReference type="EMBL" id="CP041235">
    <property type="protein sequence ID" value="QOP43692.1"/>
    <property type="molecule type" value="Genomic_DNA"/>
</dbReference>
<feature type="short sequence motif" description="DGA/G" evidence="4">
    <location>
        <begin position="158"/>
        <end position="160"/>
    </location>
</feature>
<dbReference type="Proteomes" id="UP000593719">
    <property type="component" value="Chromosome"/>
</dbReference>
<feature type="active site" description="Nucleophile" evidence="4">
    <location>
        <position position="45"/>
    </location>
</feature>
<dbReference type="Pfam" id="PF01734">
    <property type="entry name" value="Patatin"/>
    <property type="match status" value="1"/>
</dbReference>
<dbReference type="SUPFAM" id="SSF52151">
    <property type="entry name" value="FabD/lysophospholipase-like"/>
    <property type="match status" value="1"/>
</dbReference>
<dbReference type="PANTHER" id="PTHR14226:SF29">
    <property type="entry name" value="NEUROPATHY TARGET ESTERASE SWS"/>
    <property type="match status" value="1"/>
</dbReference>
<dbReference type="InterPro" id="IPR050301">
    <property type="entry name" value="NTE"/>
</dbReference>
<gene>
    <name evidence="6" type="ORF">FJR45_06890</name>
</gene>
<dbReference type="PROSITE" id="PS51635">
    <property type="entry name" value="PNPLA"/>
    <property type="match status" value="1"/>
</dbReference>
<keyword evidence="1 4" id="KW-0378">Hydrolase</keyword>
<dbReference type="KEGG" id="ssei:FJR45_06890"/>
<evidence type="ECO:0000313" key="7">
    <source>
        <dbReference type="Proteomes" id="UP000593719"/>
    </source>
</evidence>
<protein>
    <recommendedName>
        <fullName evidence="5">PNPLA domain-containing protein</fullName>
    </recommendedName>
</protein>
<organism evidence="6 7">
    <name type="scientific">Sulfurimonas sediminis</name>
    <dbReference type="NCBI Taxonomy" id="2590020"/>
    <lineage>
        <taxon>Bacteria</taxon>
        <taxon>Pseudomonadati</taxon>
        <taxon>Campylobacterota</taxon>
        <taxon>Epsilonproteobacteria</taxon>
        <taxon>Campylobacterales</taxon>
        <taxon>Sulfurimonadaceae</taxon>
        <taxon>Sulfurimonas</taxon>
    </lineage>
</organism>
<feature type="short sequence motif" description="GXSXG" evidence="4">
    <location>
        <begin position="43"/>
        <end position="47"/>
    </location>
</feature>
<comment type="caution">
    <text evidence="4">Lacks conserved residue(s) required for the propagation of feature annotation.</text>
</comment>
<feature type="domain" description="PNPLA" evidence="5">
    <location>
        <begin position="12"/>
        <end position="171"/>
    </location>
</feature>
<evidence type="ECO:0000313" key="6">
    <source>
        <dbReference type="EMBL" id="QOP43692.1"/>
    </source>
</evidence>
<reference evidence="6 7" key="1">
    <citation type="submission" date="2019-06" db="EMBL/GenBank/DDBJ databases">
        <title>Sulfurimonas gotlandica sp. nov., a chemoautotrophic and psychrotolerant epsilonproteobacterium isolated from a pelagic redoxcline, and an emended description of the genus Sulfurimonas.</title>
        <authorList>
            <person name="Wang S."/>
            <person name="Jiang L."/>
            <person name="Shao Z."/>
        </authorList>
    </citation>
    <scope>NUCLEOTIDE SEQUENCE [LARGE SCALE GENOMIC DNA]</scope>
    <source>
        <strain evidence="6 7">S2-6</strain>
    </source>
</reference>
<dbReference type="GO" id="GO:0016042">
    <property type="term" value="P:lipid catabolic process"/>
    <property type="evidence" value="ECO:0007669"/>
    <property type="project" value="UniProtKB-UniRule"/>
</dbReference>
<sequence>MENYQFPREITLCLSGGAARGAYQLGVVSVLEENGIKIKAISGTSVGALIGASLACGRSAAYIFKVIQSKEFRSVFQLSLGHGYLFKLNHNAKVIKKLIDKESFEALEIPLHVTACDVEDESPVYYNRGAIFKEAVLASCSVAPLFAPVHVKGRMVVDGGLVDNFPVEQLQQYGYPIVGINLFPKYKKIPTTILGWFKKNIHTAWQSKYIPKKELCSIYLCNEKLLDIKVFSFRDIDKAYALGREEMQKIIQRSEKR</sequence>
<accession>A0A7M1B4R4</accession>
<dbReference type="Gene3D" id="3.40.1090.10">
    <property type="entry name" value="Cytosolic phospholipase A2 catalytic domain"/>
    <property type="match status" value="1"/>
</dbReference>
<evidence type="ECO:0000259" key="5">
    <source>
        <dbReference type="PROSITE" id="PS51635"/>
    </source>
</evidence>
<keyword evidence="2 4" id="KW-0442">Lipid degradation</keyword>
<dbReference type="RefSeq" id="WP_193149866.1">
    <property type="nucleotide sequence ID" value="NZ_CP041235.1"/>
</dbReference>
<dbReference type="PANTHER" id="PTHR14226">
    <property type="entry name" value="NEUROPATHY TARGET ESTERASE/SWISS CHEESE D.MELANOGASTER"/>
    <property type="match status" value="1"/>
</dbReference>
<dbReference type="InterPro" id="IPR002641">
    <property type="entry name" value="PNPLA_dom"/>
</dbReference>
<evidence type="ECO:0000256" key="2">
    <source>
        <dbReference type="ARBA" id="ARBA00022963"/>
    </source>
</evidence>
<name>A0A7M1B4R4_9BACT</name>
<evidence type="ECO:0000256" key="1">
    <source>
        <dbReference type="ARBA" id="ARBA00022801"/>
    </source>
</evidence>
<feature type="active site" description="Proton acceptor" evidence="4">
    <location>
        <position position="158"/>
    </location>
</feature>
<keyword evidence="7" id="KW-1185">Reference proteome</keyword>
<keyword evidence="3 4" id="KW-0443">Lipid metabolism</keyword>
<dbReference type="GO" id="GO:0016787">
    <property type="term" value="F:hydrolase activity"/>
    <property type="evidence" value="ECO:0007669"/>
    <property type="project" value="UniProtKB-UniRule"/>
</dbReference>
<dbReference type="InterPro" id="IPR016035">
    <property type="entry name" value="Acyl_Trfase/lysoPLipase"/>
</dbReference>